<dbReference type="Proteomes" id="UP001501319">
    <property type="component" value="Unassembled WGS sequence"/>
</dbReference>
<organism evidence="2 3">
    <name type="scientific">Kribbella alba</name>
    <dbReference type="NCBI Taxonomy" id="190197"/>
    <lineage>
        <taxon>Bacteria</taxon>
        <taxon>Bacillati</taxon>
        <taxon>Actinomycetota</taxon>
        <taxon>Actinomycetes</taxon>
        <taxon>Propionibacteriales</taxon>
        <taxon>Kribbellaceae</taxon>
        <taxon>Kribbella</taxon>
    </lineage>
</organism>
<sequence length="321" mass="34242">MLTRRPTILASLALGTFALLATSPSAHADRLPGNPTPVASGNKVSITITGTGVSGGSGGQGGSRAVSVATPCSYTQGMTGKEYYDYIQGGGPLGRDETGTPFKPNPGYEQYKDDDKGHWYGGMCSSETFGDLDKFFDYAKKWFEAHDAIYVQPGGRLPVPPVPPELLQKVAFDEMTLPPPAIDWNPKHVGDAASVVNFDTWVWLKDRSTNRYVEASVDSIEGRIFARVDADLVGMTVQAPDTETVECPGSGVPYSEGATGECAIRFGKASPGQSKTPVTVQTNWHTTWFGTGVGRTETPQQPGPATAPTPIRVLEIQAISR</sequence>
<evidence type="ECO:0008006" key="4">
    <source>
        <dbReference type="Google" id="ProtNLM"/>
    </source>
</evidence>
<name>A0ABP4RTK3_9ACTN</name>
<keyword evidence="3" id="KW-1185">Reference proteome</keyword>
<feature type="signal peptide" evidence="1">
    <location>
        <begin position="1"/>
        <end position="28"/>
    </location>
</feature>
<dbReference type="EMBL" id="BAAANE010000015">
    <property type="protein sequence ID" value="GAA1660499.1"/>
    <property type="molecule type" value="Genomic_DNA"/>
</dbReference>
<feature type="chain" id="PRO_5045666592" description="Enoyl reductase" evidence="1">
    <location>
        <begin position="29"/>
        <end position="321"/>
    </location>
</feature>
<evidence type="ECO:0000313" key="2">
    <source>
        <dbReference type="EMBL" id="GAA1660499.1"/>
    </source>
</evidence>
<gene>
    <name evidence="2" type="ORF">GCM10009744_62690</name>
</gene>
<dbReference type="RefSeq" id="WP_344116443.1">
    <property type="nucleotide sequence ID" value="NZ_BAAANE010000015.1"/>
</dbReference>
<evidence type="ECO:0000313" key="3">
    <source>
        <dbReference type="Proteomes" id="UP001501319"/>
    </source>
</evidence>
<reference evidence="3" key="1">
    <citation type="journal article" date="2019" name="Int. J. Syst. Evol. Microbiol.">
        <title>The Global Catalogue of Microorganisms (GCM) 10K type strain sequencing project: providing services to taxonomists for standard genome sequencing and annotation.</title>
        <authorList>
            <consortium name="The Broad Institute Genomics Platform"/>
            <consortium name="The Broad Institute Genome Sequencing Center for Infectious Disease"/>
            <person name="Wu L."/>
            <person name="Ma J."/>
        </authorList>
    </citation>
    <scope>NUCLEOTIDE SEQUENCE [LARGE SCALE GENOMIC DNA]</scope>
    <source>
        <strain evidence="3">JCM 14306</strain>
    </source>
</reference>
<accession>A0ABP4RTK3</accession>
<comment type="caution">
    <text evidence="2">The sequence shown here is derived from an EMBL/GenBank/DDBJ whole genome shotgun (WGS) entry which is preliminary data.</text>
</comment>
<protein>
    <recommendedName>
        <fullName evidence="4">Enoyl reductase</fullName>
    </recommendedName>
</protein>
<keyword evidence="1" id="KW-0732">Signal</keyword>
<evidence type="ECO:0000256" key="1">
    <source>
        <dbReference type="SAM" id="SignalP"/>
    </source>
</evidence>
<proteinExistence type="predicted"/>